<gene>
    <name evidence="2" type="ORF">ERS007657_02734</name>
</gene>
<evidence type="ECO:0000256" key="1">
    <source>
        <dbReference type="SAM" id="MobiDB-lite"/>
    </source>
</evidence>
<evidence type="ECO:0000313" key="2">
    <source>
        <dbReference type="EMBL" id="CFR89006.1"/>
    </source>
</evidence>
<dbReference type="EMBL" id="CGCX01001117">
    <property type="protein sequence ID" value="CFR89006.1"/>
    <property type="molecule type" value="Genomic_DNA"/>
</dbReference>
<dbReference type="AlphaFoldDB" id="A0A654U2Q4"/>
<name>A0A654U2Q4_MYCTX</name>
<dbReference type="Proteomes" id="UP000046680">
    <property type="component" value="Unassembled WGS sequence"/>
</dbReference>
<feature type="region of interest" description="Disordered" evidence="1">
    <location>
        <begin position="18"/>
        <end position="64"/>
    </location>
</feature>
<accession>A0A654U2Q4</accession>
<proteinExistence type="predicted"/>
<feature type="compositionally biased region" description="Low complexity" evidence="1">
    <location>
        <begin position="53"/>
        <end position="64"/>
    </location>
</feature>
<protein>
    <submittedName>
        <fullName evidence="2">Uncharacterized protein</fullName>
    </submittedName>
</protein>
<evidence type="ECO:0000313" key="3">
    <source>
        <dbReference type="Proteomes" id="UP000046680"/>
    </source>
</evidence>
<reference evidence="2 3" key="1">
    <citation type="submission" date="2015-03" db="EMBL/GenBank/DDBJ databases">
        <authorList>
            <consortium name="Pathogen Informatics"/>
        </authorList>
    </citation>
    <scope>NUCLEOTIDE SEQUENCE [LARGE SCALE GENOMIC DNA]</scope>
    <source>
        <strain evidence="2 3">C09601061</strain>
    </source>
</reference>
<organism evidence="2 3">
    <name type="scientific">Mycobacterium tuberculosis</name>
    <dbReference type="NCBI Taxonomy" id="1773"/>
    <lineage>
        <taxon>Bacteria</taxon>
        <taxon>Bacillati</taxon>
        <taxon>Actinomycetota</taxon>
        <taxon>Actinomycetes</taxon>
        <taxon>Mycobacteriales</taxon>
        <taxon>Mycobacteriaceae</taxon>
        <taxon>Mycobacterium</taxon>
        <taxon>Mycobacterium tuberculosis complex</taxon>
    </lineage>
</organism>
<sequence>MLARVLISRRKSWAAKRPSPSCSGSVLEVAATETPRSTRAESSREISVVLPGSSSSNSSIHKAV</sequence>